<proteinExistence type="predicted"/>
<dbReference type="EMBL" id="WNYA01009827">
    <property type="protein sequence ID" value="KAG8540616.1"/>
    <property type="molecule type" value="Genomic_DNA"/>
</dbReference>
<feature type="region of interest" description="Disordered" evidence="1">
    <location>
        <begin position="29"/>
        <end position="119"/>
    </location>
</feature>
<feature type="compositionally biased region" description="Polar residues" evidence="1">
    <location>
        <begin position="103"/>
        <end position="119"/>
    </location>
</feature>
<name>A0AAV6YUM0_ENGPU</name>
<accession>A0AAV6YUM0</accession>
<dbReference type="Proteomes" id="UP000824782">
    <property type="component" value="Unassembled WGS sequence"/>
</dbReference>
<evidence type="ECO:0000313" key="2">
    <source>
        <dbReference type="EMBL" id="KAG8540616.1"/>
    </source>
</evidence>
<organism evidence="2 3">
    <name type="scientific">Engystomops pustulosus</name>
    <name type="common">Tungara frog</name>
    <name type="synonym">Physalaemus pustulosus</name>
    <dbReference type="NCBI Taxonomy" id="76066"/>
    <lineage>
        <taxon>Eukaryota</taxon>
        <taxon>Metazoa</taxon>
        <taxon>Chordata</taxon>
        <taxon>Craniata</taxon>
        <taxon>Vertebrata</taxon>
        <taxon>Euteleostomi</taxon>
        <taxon>Amphibia</taxon>
        <taxon>Batrachia</taxon>
        <taxon>Anura</taxon>
        <taxon>Neobatrachia</taxon>
        <taxon>Hyloidea</taxon>
        <taxon>Leptodactylidae</taxon>
        <taxon>Leiuperinae</taxon>
        <taxon>Engystomops</taxon>
    </lineage>
</organism>
<protein>
    <submittedName>
        <fullName evidence="2">Uncharacterized protein</fullName>
    </submittedName>
</protein>
<feature type="region of interest" description="Disordered" evidence="1">
    <location>
        <begin position="137"/>
        <end position="158"/>
    </location>
</feature>
<comment type="caution">
    <text evidence="2">The sequence shown here is derived from an EMBL/GenBank/DDBJ whole genome shotgun (WGS) entry which is preliminary data.</text>
</comment>
<evidence type="ECO:0000313" key="3">
    <source>
        <dbReference type="Proteomes" id="UP000824782"/>
    </source>
</evidence>
<keyword evidence="3" id="KW-1185">Reference proteome</keyword>
<reference evidence="2" key="1">
    <citation type="thesis" date="2020" institute="ProQuest LLC" country="789 East Eisenhower Parkway, Ann Arbor, MI, USA">
        <title>Comparative Genomics and Chromosome Evolution.</title>
        <authorList>
            <person name="Mudd A.B."/>
        </authorList>
    </citation>
    <scope>NUCLEOTIDE SEQUENCE</scope>
    <source>
        <strain evidence="2">237g6f4</strain>
        <tissue evidence="2">Blood</tissue>
    </source>
</reference>
<dbReference type="AlphaFoldDB" id="A0AAV6YUM0"/>
<gene>
    <name evidence="2" type="ORF">GDO81_018914</name>
</gene>
<sequence length="158" mass="18047">MEEWDYIEGHKDQYEDLIMEHHQTFLSPDESSKVLTTERFSNRSDPLDDPVTNHLNEMKDETITDEAETYADVSPLCVEEESPADISAEESGQKNPPPRSPSLLCSQSDSQGNQNVQHNYQVQRLVKFKDDFTMEEEYAGGTQQCKEEESPRNISSGE</sequence>
<evidence type="ECO:0000256" key="1">
    <source>
        <dbReference type="SAM" id="MobiDB-lite"/>
    </source>
</evidence>